<reference evidence="1 2" key="1">
    <citation type="journal article" date="2013" name="Nat. Commun.">
        <title>The evolution and pathogenic mechanisms of the rice sheath blight pathogen.</title>
        <authorList>
            <person name="Zheng A."/>
            <person name="Lin R."/>
            <person name="Xu L."/>
            <person name="Qin P."/>
            <person name="Tang C."/>
            <person name="Ai P."/>
            <person name="Zhang D."/>
            <person name="Liu Y."/>
            <person name="Sun Z."/>
            <person name="Feng H."/>
            <person name="Wang Y."/>
            <person name="Chen Y."/>
            <person name="Liang X."/>
            <person name="Fu R."/>
            <person name="Li Q."/>
            <person name="Zhang J."/>
            <person name="Yu X."/>
            <person name="Xie Z."/>
            <person name="Ding L."/>
            <person name="Guan P."/>
            <person name="Tang J."/>
            <person name="Liang Y."/>
            <person name="Wang S."/>
            <person name="Deng Q."/>
            <person name="Li S."/>
            <person name="Zhu J."/>
            <person name="Wang L."/>
            <person name="Liu H."/>
            <person name="Li P."/>
        </authorList>
    </citation>
    <scope>NUCLEOTIDE SEQUENCE [LARGE SCALE GENOMIC DNA]</scope>
    <source>
        <strain evidence="2">AG-1 IA</strain>
    </source>
</reference>
<keyword evidence="2" id="KW-1185">Reference proteome</keyword>
<dbReference type="EMBL" id="AFRT01001114">
    <property type="protein sequence ID" value="ELU41178.1"/>
    <property type="molecule type" value="Genomic_DNA"/>
</dbReference>
<dbReference type="AlphaFoldDB" id="L8WWL4"/>
<organism evidence="1 2">
    <name type="scientific">Thanatephorus cucumeris (strain AG1-IA)</name>
    <name type="common">Rice sheath blight fungus</name>
    <name type="synonym">Rhizoctonia solani</name>
    <dbReference type="NCBI Taxonomy" id="983506"/>
    <lineage>
        <taxon>Eukaryota</taxon>
        <taxon>Fungi</taxon>
        <taxon>Dikarya</taxon>
        <taxon>Basidiomycota</taxon>
        <taxon>Agaricomycotina</taxon>
        <taxon>Agaricomycetes</taxon>
        <taxon>Cantharellales</taxon>
        <taxon>Ceratobasidiaceae</taxon>
        <taxon>Rhizoctonia</taxon>
        <taxon>Rhizoctonia solani AG-1</taxon>
    </lineage>
</organism>
<protein>
    <submittedName>
        <fullName evidence="1">Uncharacterized protein</fullName>
    </submittedName>
</protein>
<sequence>MIRITTHPSCQRGSSCNYRAEFYVYTYKETHLDGTSVYENRRVGKGAVEPRPTMWAGYTRSKKEEEERVGDEVVRGARGRDINY</sequence>
<dbReference type="Proteomes" id="UP000011668">
    <property type="component" value="Unassembled WGS sequence"/>
</dbReference>
<evidence type="ECO:0000313" key="1">
    <source>
        <dbReference type="EMBL" id="ELU41178.1"/>
    </source>
</evidence>
<proteinExistence type="predicted"/>
<comment type="caution">
    <text evidence="1">The sequence shown here is derived from an EMBL/GenBank/DDBJ whole genome shotgun (WGS) entry which is preliminary data.</text>
</comment>
<accession>L8WWL4</accession>
<evidence type="ECO:0000313" key="2">
    <source>
        <dbReference type="Proteomes" id="UP000011668"/>
    </source>
</evidence>
<gene>
    <name evidence="1" type="ORF">AG1IA_04792</name>
</gene>
<dbReference type="HOGENOM" id="CLU_2529006_0_0_1"/>
<name>L8WWL4_THACA</name>